<protein>
    <recommendedName>
        <fullName evidence="1">Neprosin PEP catalytic domain-containing protein</fullName>
    </recommendedName>
</protein>
<evidence type="ECO:0000313" key="3">
    <source>
        <dbReference type="Proteomes" id="UP000823775"/>
    </source>
</evidence>
<comment type="caution">
    <text evidence="2">The sequence shown here is derived from an EMBL/GenBank/DDBJ whole genome shotgun (WGS) entry which is preliminary data.</text>
</comment>
<dbReference type="Pfam" id="PF14365">
    <property type="entry name" value="Neprosin_AP"/>
    <property type="match status" value="1"/>
</dbReference>
<gene>
    <name evidence="2" type="ORF">HAX54_021314</name>
</gene>
<sequence length="411" mass="46954">MSKQAMQINRGIIQQTLLVLYFLLSYSKVQGEIKLSEVEDQELERQLKLLNKPAIKTIKTKYGDIYNCVDFYKQPAFDHPSLKKHNFHPKMKPILPRIRQTSGTSTTNKSSTIWLNGRGCSSGSVPIKRVTKDDLIRQRLMPPPEDIAFHNQFPTSSNNHSELKRRFLSAQGYKVAIVSTLNSWDNKFRGARMVPTLWKPYVEGQQHSGCRLKVQRKSDIIQVGWRVDPTLYGDDKTRMFIHLQTVKTHCFNTLCPGFILVNTEIPIEAPFNKVSHRGDVNNIWEYPMSIFRDPVGNWWVLVDETNESLGFWPKHIFTDLASFAMNVEWGGVAYSPPGIVHEPPMGSSFFPVKRVDYDGSCQRITVFNYKGETMDLKTISHTDNSRLYKVFDVSNGANEHTVFYGGPGGTT</sequence>
<name>A0ABS8UUM0_DATST</name>
<reference evidence="2 3" key="1">
    <citation type="journal article" date="2021" name="BMC Genomics">
        <title>Datura genome reveals duplications of psychoactive alkaloid biosynthetic genes and high mutation rate following tissue culture.</title>
        <authorList>
            <person name="Rajewski A."/>
            <person name="Carter-House D."/>
            <person name="Stajich J."/>
            <person name="Litt A."/>
        </authorList>
    </citation>
    <scope>NUCLEOTIDE SEQUENCE [LARGE SCALE GENOMIC DNA]</scope>
    <source>
        <strain evidence="2">AR-01</strain>
    </source>
</reference>
<dbReference type="Proteomes" id="UP000823775">
    <property type="component" value="Unassembled WGS sequence"/>
</dbReference>
<keyword evidence="3" id="KW-1185">Reference proteome</keyword>
<dbReference type="Gene3D" id="3.90.1320.10">
    <property type="entry name" value="Outer-capsid protein sigma 3, large lobe"/>
    <property type="match status" value="1"/>
</dbReference>
<dbReference type="PANTHER" id="PTHR31589">
    <property type="entry name" value="PROTEIN, PUTATIVE (DUF239)-RELATED-RELATED"/>
    <property type="match status" value="1"/>
</dbReference>
<proteinExistence type="predicted"/>
<dbReference type="Pfam" id="PF03080">
    <property type="entry name" value="Neprosin"/>
    <property type="match status" value="1"/>
</dbReference>
<dbReference type="PROSITE" id="PS52045">
    <property type="entry name" value="NEPROSIN_PEP_CD"/>
    <property type="match status" value="1"/>
</dbReference>
<dbReference type="InterPro" id="IPR025521">
    <property type="entry name" value="Neprosin_propep"/>
</dbReference>
<dbReference type="EMBL" id="JACEIK010002561">
    <property type="protein sequence ID" value="MCD9637810.1"/>
    <property type="molecule type" value="Genomic_DNA"/>
</dbReference>
<feature type="domain" description="Neprosin PEP catalytic" evidence="1">
    <location>
        <begin position="167"/>
        <end position="411"/>
    </location>
</feature>
<evidence type="ECO:0000313" key="2">
    <source>
        <dbReference type="EMBL" id="MCD9637810.1"/>
    </source>
</evidence>
<accession>A0ABS8UUM0</accession>
<evidence type="ECO:0000259" key="1">
    <source>
        <dbReference type="PROSITE" id="PS52045"/>
    </source>
</evidence>
<dbReference type="InterPro" id="IPR053168">
    <property type="entry name" value="Glutamic_endopeptidase"/>
</dbReference>
<dbReference type="InterPro" id="IPR004314">
    <property type="entry name" value="Neprosin"/>
</dbReference>
<organism evidence="2 3">
    <name type="scientific">Datura stramonium</name>
    <name type="common">Jimsonweed</name>
    <name type="synonym">Common thornapple</name>
    <dbReference type="NCBI Taxonomy" id="4076"/>
    <lineage>
        <taxon>Eukaryota</taxon>
        <taxon>Viridiplantae</taxon>
        <taxon>Streptophyta</taxon>
        <taxon>Embryophyta</taxon>
        <taxon>Tracheophyta</taxon>
        <taxon>Spermatophyta</taxon>
        <taxon>Magnoliopsida</taxon>
        <taxon>eudicotyledons</taxon>
        <taxon>Gunneridae</taxon>
        <taxon>Pentapetalae</taxon>
        <taxon>asterids</taxon>
        <taxon>lamiids</taxon>
        <taxon>Solanales</taxon>
        <taxon>Solanaceae</taxon>
        <taxon>Solanoideae</taxon>
        <taxon>Datureae</taxon>
        <taxon>Datura</taxon>
    </lineage>
</organism>
<dbReference type="PANTHER" id="PTHR31589:SF240">
    <property type="entry name" value="NEPROSIN DOMAIN-CONTAINING PROTEIN"/>
    <property type="match status" value="1"/>
</dbReference>